<feature type="chain" id="PRO_5026801799" evidence="1">
    <location>
        <begin position="25"/>
        <end position="328"/>
    </location>
</feature>
<gene>
    <name evidence="2" type="ORF">SOIL9_64330</name>
</gene>
<dbReference type="EMBL" id="LR593886">
    <property type="protein sequence ID" value="VTR91281.1"/>
    <property type="molecule type" value="Genomic_DNA"/>
</dbReference>
<organism evidence="2 3">
    <name type="scientific">Gemmata massiliana</name>
    <dbReference type="NCBI Taxonomy" id="1210884"/>
    <lineage>
        <taxon>Bacteria</taxon>
        <taxon>Pseudomonadati</taxon>
        <taxon>Planctomycetota</taxon>
        <taxon>Planctomycetia</taxon>
        <taxon>Gemmatales</taxon>
        <taxon>Gemmataceae</taxon>
        <taxon>Gemmata</taxon>
    </lineage>
</organism>
<evidence type="ECO:0000256" key="1">
    <source>
        <dbReference type="SAM" id="SignalP"/>
    </source>
</evidence>
<protein>
    <submittedName>
        <fullName evidence="2">Uncharacterized protein</fullName>
    </submittedName>
</protein>
<dbReference type="AlphaFoldDB" id="A0A6P2CQP6"/>
<keyword evidence="1" id="KW-0732">Signal</keyword>
<evidence type="ECO:0000313" key="2">
    <source>
        <dbReference type="EMBL" id="VTR91281.1"/>
    </source>
</evidence>
<accession>A0A6P2CQP6</accession>
<sequence>MVRFSRLGLAALFAATLAAPVARAAEPDKLLPAEADTVAYINFKQILDSDIVKKYALDQIKQALAGQDAKKFLEEIGLDPMKDVDKVWVGMSGSTPDDTKALLIVHGSFDPEKLFKAASAITKKDGDKFSMVKDGNVTMFKYQPDQGNPVYGTVVDDGTVIAGTDKKLIANALKQSEDKKKAPIKAELTDLVKQQDEKASLFVASLVKGKLDNVNLPQVPIIDLAEIAKGLPKTNSLSFLIRATADINLEVTLGMKDEDAATDMGAAVAKLIKDVGSLAQTAAAFDPKAKPLGEIVKTLKSDVKKANVTLSGKVAGDVVGKLLAPQEG</sequence>
<feature type="signal peptide" evidence="1">
    <location>
        <begin position="1"/>
        <end position="24"/>
    </location>
</feature>
<evidence type="ECO:0000313" key="3">
    <source>
        <dbReference type="Proteomes" id="UP000464178"/>
    </source>
</evidence>
<reference evidence="2 3" key="1">
    <citation type="submission" date="2019-05" db="EMBL/GenBank/DDBJ databases">
        <authorList>
            <consortium name="Science for Life Laboratories"/>
        </authorList>
    </citation>
    <scope>NUCLEOTIDE SEQUENCE [LARGE SCALE GENOMIC DNA]</scope>
    <source>
        <strain evidence="2">Soil9</strain>
    </source>
</reference>
<proteinExistence type="predicted"/>
<dbReference type="Proteomes" id="UP000464178">
    <property type="component" value="Chromosome"/>
</dbReference>
<keyword evidence="3" id="KW-1185">Reference proteome</keyword>
<name>A0A6P2CQP6_9BACT</name>
<dbReference type="RefSeq" id="WP_162666298.1">
    <property type="nucleotide sequence ID" value="NZ_LR593886.1"/>
</dbReference>
<dbReference type="KEGG" id="gms:SOIL9_64330"/>